<reference evidence="2 3" key="1">
    <citation type="submission" date="2011-02" db="EMBL/GenBank/DDBJ databases">
        <title>The Genome Sequence of Sphaeroforma arctica JP610.</title>
        <authorList>
            <consortium name="The Broad Institute Genome Sequencing Platform"/>
            <person name="Russ C."/>
            <person name="Cuomo C."/>
            <person name="Young S.K."/>
            <person name="Zeng Q."/>
            <person name="Gargeya S."/>
            <person name="Alvarado L."/>
            <person name="Berlin A."/>
            <person name="Chapman S.B."/>
            <person name="Chen Z."/>
            <person name="Freedman E."/>
            <person name="Gellesch M."/>
            <person name="Goldberg J."/>
            <person name="Griggs A."/>
            <person name="Gujja S."/>
            <person name="Heilman E."/>
            <person name="Heiman D."/>
            <person name="Howarth C."/>
            <person name="Mehta T."/>
            <person name="Neiman D."/>
            <person name="Pearson M."/>
            <person name="Roberts A."/>
            <person name="Saif S."/>
            <person name="Shea T."/>
            <person name="Shenoy N."/>
            <person name="Sisk P."/>
            <person name="Stolte C."/>
            <person name="Sykes S."/>
            <person name="White J."/>
            <person name="Yandava C."/>
            <person name="Burger G."/>
            <person name="Gray M.W."/>
            <person name="Holland P.W.H."/>
            <person name="King N."/>
            <person name="Lang F.B.F."/>
            <person name="Roger A.J."/>
            <person name="Ruiz-Trillo I."/>
            <person name="Haas B."/>
            <person name="Nusbaum C."/>
            <person name="Birren B."/>
        </authorList>
    </citation>
    <scope>NUCLEOTIDE SEQUENCE [LARGE SCALE GENOMIC DNA]</scope>
    <source>
        <strain evidence="2 3">JP610</strain>
    </source>
</reference>
<evidence type="ECO:0000313" key="3">
    <source>
        <dbReference type="Proteomes" id="UP000054560"/>
    </source>
</evidence>
<gene>
    <name evidence="2" type="ORF">SARC_15062</name>
</gene>
<dbReference type="Proteomes" id="UP000054560">
    <property type="component" value="Unassembled WGS sequence"/>
</dbReference>
<dbReference type="AlphaFoldDB" id="A0A0L0F6N4"/>
<feature type="compositionally biased region" description="Low complexity" evidence="1">
    <location>
        <begin position="185"/>
        <end position="223"/>
    </location>
</feature>
<dbReference type="RefSeq" id="XP_014146282.1">
    <property type="nucleotide sequence ID" value="XM_014290807.1"/>
</dbReference>
<protein>
    <submittedName>
        <fullName evidence="2">Uncharacterized protein</fullName>
    </submittedName>
</protein>
<feature type="region of interest" description="Disordered" evidence="1">
    <location>
        <begin position="170"/>
        <end position="223"/>
    </location>
</feature>
<evidence type="ECO:0000313" key="2">
    <source>
        <dbReference type="EMBL" id="KNC72380.1"/>
    </source>
</evidence>
<proteinExistence type="predicted"/>
<name>A0A0L0F6N4_9EUKA</name>
<keyword evidence="3" id="KW-1185">Reference proteome</keyword>
<accession>A0A0L0F6N4</accession>
<organism evidence="2 3">
    <name type="scientific">Sphaeroforma arctica JP610</name>
    <dbReference type="NCBI Taxonomy" id="667725"/>
    <lineage>
        <taxon>Eukaryota</taxon>
        <taxon>Ichthyosporea</taxon>
        <taxon>Ichthyophonida</taxon>
        <taxon>Sphaeroforma</taxon>
    </lineage>
</organism>
<dbReference type="GeneID" id="25915566"/>
<feature type="non-terminal residue" evidence="2">
    <location>
        <position position="1"/>
    </location>
</feature>
<dbReference type="EMBL" id="KQ247148">
    <property type="protein sequence ID" value="KNC72380.1"/>
    <property type="molecule type" value="Genomic_DNA"/>
</dbReference>
<sequence length="345" mass="37371">HYLLTTSDQKLDVLAFDYVIRAMSLQNNWKGAMSVFREMARPNAPLPTTRTVQAVVDVCLRSRALVSSGVLLSEADKLDSLDVSRADVTMVTMAGGHAGVQPSRLLEDPDLYDATQSQDKATDVTKTDAEIKTQAEIDRVGEGELSSSEAVAVLLEDSDLYATQPQDKTIDAHESGHDSVSSTQPGSPVETPGVVTVGTDGKTPGSSATHPQAQTQQAQATTNPPATLTFKKLQEAHTQTNPESVVLDEREDAVSLSAEDASDVDEARDGLYGVVSVQGRAPRQLSGFVTTMRYRQLTVSQRRAREARVKSHPMITYVDEKAGLSQADERDIRRMTDSILASMRL</sequence>
<evidence type="ECO:0000256" key="1">
    <source>
        <dbReference type="SAM" id="MobiDB-lite"/>
    </source>
</evidence>